<dbReference type="Pfam" id="PF00563">
    <property type="entry name" value="EAL"/>
    <property type="match status" value="1"/>
</dbReference>
<dbReference type="InterPro" id="IPR035919">
    <property type="entry name" value="EAL_sf"/>
</dbReference>
<sequence length="284" mass="31812">MLHDSQTHHADQCPNCDSPLTAAAFAARADALDMVRDAIRNKSVLLAFQPVVQARLTKRPAFYEGLIRVLDATGKVIPARDFMPFVETNELGRQIDCISLELGLATLAQEPGLRLSINMSARSIGYPAWLATLERGLRTNPEIAERLILEITESSAIMMPDLVTAFMHEMQERGICFALDDFGAGYTAFRYLKEFYFDIIKIDGQFIRGIHKSPDNQVLAQALVSIARHFDMFTVAECVETAEDARYLVEIGVDCLQGYYFGAPRTQPAWREKRSDKIMSGQRG</sequence>
<dbReference type="InterPro" id="IPR001633">
    <property type="entry name" value="EAL_dom"/>
</dbReference>
<feature type="domain" description="EAL" evidence="1">
    <location>
        <begin position="28"/>
        <end position="278"/>
    </location>
</feature>
<accession>A0A1H3AMS4</accession>
<gene>
    <name evidence="2" type="ORF">SAMN04488238_10763</name>
</gene>
<dbReference type="PROSITE" id="PS50883">
    <property type="entry name" value="EAL"/>
    <property type="match status" value="1"/>
</dbReference>
<dbReference type="EMBL" id="FNOM01000007">
    <property type="protein sequence ID" value="SDX30987.1"/>
    <property type="molecule type" value="Genomic_DNA"/>
</dbReference>
<dbReference type="InterPro" id="IPR050706">
    <property type="entry name" value="Cyclic-di-GMP_PDE-like"/>
</dbReference>
<dbReference type="OrthoDB" id="23692at2"/>
<dbReference type="STRING" id="564137.SAMN04488238_10763"/>
<dbReference type="Gene3D" id="3.20.20.450">
    <property type="entry name" value="EAL domain"/>
    <property type="match status" value="1"/>
</dbReference>
<dbReference type="GO" id="GO:0071111">
    <property type="term" value="F:cyclic-guanylate-specific phosphodiesterase activity"/>
    <property type="evidence" value="ECO:0007669"/>
    <property type="project" value="InterPro"/>
</dbReference>
<dbReference type="SMART" id="SM00052">
    <property type="entry name" value="EAL"/>
    <property type="match status" value="1"/>
</dbReference>
<dbReference type="AlphaFoldDB" id="A0A1H3AMS4"/>
<organism evidence="2 3">
    <name type="scientific">Roseicitreum antarcticum</name>
    <dbReference type="NCBI Taxonomy" id="564137"/>
    <lineage>
        <taxon>Bacteria</taxon>
        <taxon>Pseudomonadati</taxon>
        <taxon>Pseudomonadota</taxon>
        <taxon>Alphaproteobacteria</taxon>
        <taxon>Rhodobacterales</taxon>
        <taxon>Paracoccaceae</taxon>
        <taxon>Roseicitreum</taxon>
    </lineage>
</organism>
<reference evidence="2 3" key="1">
    <citation type="submission" date="2016-10" db="EMBL/GenBank/DDBJ databases">
        <authorList>
            <person name="de Groot N.N."/>
        </authorList>
    </citation>
    <scope>NUCLEOTIDE SEQUENCE [LARGE SCALE GENOMIC DNA]</scope>
    <source>
        <strain evidence="2 3">CGMCC 1.8894</strain>
    </source>
</reference>
<evidence type="ECO:0000259" key="1">
    <source>
        <dbReference type="PROSITE" id="PS50883"/>
    </source>
</evidence>
<evidence type="ECO:0000313" key="2">
    <source>
        <dbReference type="EMBL" id="SDX30987.1"/>
    </source>
</evidence>
<keyword evidence="3" id="KW-1185">Reference proteome</keyword>
<proteinExistence type="predicted"/>
<dbReference type="Proteomes" id="UP000198539">
    <property type="component" value="Unassembled WGS sequence"/>
</dbReference>
<dbReference type="SUPFAM" id="SSF141868">
    <property type="entry name" value="EAL domain-like"/>
    <property type="match status" value="1"/>
</dbReference>
<dbReference type="RefSeq" id="WP_092890117.1">
    <property type="nucleotide sequence ID" value="NZ_CP061498.1"/>
</dbReference>
<dbReference type="PANTHER" id="PTHR33121">
    <property type="entry name" value="CYCLIC DI-GMP PHOSPHODIESTERASE PDEF"/>
    <property type="match status" value="1"/>
</dbReference>
<evidence type="ECO:0000313" key="3">
    <source>
        <dbReference type="Proteomes" id="UP000198539"/>
    </source>
</evidence>
<name>A0A1H3AMS4_9RHOB</name>
<protein>
    <submittedName>
        <fullName evidence="2">EAL domain, c-di-GMP-specific phosphodiesterase class I (Or its enzymatically inactive variant)</fullName>
    </submittedName>
</protein>
<dbReference type="CDD" id="cd01948">
    <property type="entry name" value="EAL"/>
    <property type="match status" value="1"/>
</dbReference>
<dbReference type="PANTHER" id="PTHR33121:SF79">
    <property type="entry name" value="CYCLIC DI-GMP PHOSPHODIESTERASE PDED-RELATED"/>
    <property type="match status" value="1"/>
</dbReference>